<dbReference type="Gene3D" id="1.10.357.10">
    <property type="entry name" value="Tetracycline Repressor, domain 2"/>
    <property type="match status" value="1"/>
</dbReference>
<evidence type="ECO:0000313" key="6">
    <source>
        <dbReference type="EMBL" id="VEI22748.1"/>
    </source>
</evidence>
<evidence type="ECO:0000313" key="7">
    <source>
        <dbReference type="Proteomes" id="UP000250241"/>
    </source>
</evidence>
<dbReference type="InterPro" id="IPR050109">
    <property type="entry name" value="HTH-type_TetR-like_transc_reg"/>
</dbReference>
<dbReference type="RefSeq" id="WP_094758010.1">
    <property type="nucleotide sequence ID" value="NZ_CAJPQC010000003.1"/>
</dbReference>
<dbReference type="PANTHER" id="PTHR30055">
    <property type="entry name" value="HTH-TYPE TRANSCRIPTIONAL REGULATOR RUTR"/>
    <property type="match status" value="1"/>
</dbReference>
<dbReference type="GO" id="GO:0003700">
    <property type="term" value="F:DNA-binding transcription factor activity"/>
    <property type="evidence" value="ECO:0007669"/>
    <property type="project" value="TreeGrafter"/>
</dbReference>
<dbReference type="GO" id="GO:0000976">
    <property type="term" value="F:transcription cis-regulatory region binding"/>
    <property type="evidence" value="ECO:0007669"/>
    <property type="project" value="TreeGrafter"/>
</dbReference>
<dbReference type="Proteomes" id="UP000250241">
    <property type="component" value="Chromosome"/>
</dbReference>
<dbReference type="SUPFAM" id="SSF48498">
    <property type="entry name" value="Tetracyclin repressor-like, C-terminal domain"/>
    <property type="match status" value="1"/>
</dbReference>
<feature type="region of interest" description="Disordered" evidence="3">
    <location>
        <begin position="1"/>
        <end position="20"/>
    </location>
</feature>
<dbReference type="InterPro" id="IPR036271">
    <property type="entry name" value="Tet_transcr_reg_TetR-rel_C_sf"/>
</dbReference>
<protein>
    <submittedName>
        <fullName evidence="6">HTH-type transcriptional repressor AcnR</fullName>
    </submittedName>
    <submittedName>
        <fullName evidence="5">Transcriptional regulator</fullName>
    </submittedName>
</protein>
<dbReference type="Pfam" id="PF00440">
    <property type="entry name" value="TetR_N"/>
    <property type="match status" value="1"/>
</dbReference>
<dbReference type="EMBL" id="LR134479">
    <property type="protein sequence ID" value="VEI22748.1"/>
    <property type="molecule type" value="Genomic_DNA"/>
</dbReference>
<dbReference type="PRINTS" id="PR00455">
    <property type="entry name" value="HTHTETR"/>
</dbReference>
<proteinExistence type="predicted"/>
<dbReference type="GeneID" id="93861083"/>
<dbReference type="AlphaFoldDB" id="A0A2Z5QZ59"/>
<dbReference type="EMBL" id="AP017895">
    <property type="protein sequence ID" value="BAV87742.1"/>
    <property type="molecule type" value="Genomic_DNA"/>
</dbReference>
<dbReference type="InterPro" id="IPR001647">
    <property type="entry name" value="HTH_TetR"/>
</dbReference>
<keyword evidence="7" id="KW-1185">Reference proteome</keyword>
<reference evidence="6 8" key="2">
    <citation type="submission" date="2018-12" db="EMBL/GenBank/DDBJ databases">
        <authorList>
            <consortium name="Pathogen Informatics"/>
        </authorList>
    </citation>
    <scope>NUCLEOTIDE SEQUENCE [LARGE SCALE GENOMIC DNA]</scope>
    <source>
        <strain evidence="6 8">NCTC10207</strain>
    </source>
</reference>
<evidence type="ECO:0000256" key="2">
    <source>
        <dbReference type="PROSITE-ProRule" id="PRU00335"/>
    </source>
</evidence>
<dbReference type="Gene3D" id="1.10.10.60">
    <property type="entry name" value="Homeodomain-like"/>
    <property type="match status" value="1"/>
</dbReference>
<evidence type="ECO:0000313" key="5">
    <source>
        <dbReference type="EMBL" id="BAV87742.1"/>
    </source>
</evidence>
<evidence type="ECO:0000313" key="8">
    <source>
        <dbReference type="Proteomes" id="UP000282386"/>
    </source>
</evidence>
<dbReference type="Proteomes" id="UP000282386">
    <property type="component" value="Chromosome"/>
</dbReference>
<dbReference type="InterPro" id="IPR009057">
    <property type="entry name" value="Homeodomain-like_sf"/>
</dbReference>
<dbReference type="Pfam" id="PF17920">
    <property type="entry name" value="TetR_C_16"/>
    <property type="match status" value="1"/>
</dbReference>
<feature type="domain" description="HTH tetR-type" evidence="4">
    <location>
        <begin position="18"/>
        <end position="78"/>
    </location>
</feature>
<sequence>MSSPKKNPKPRRGPRAGGVERKHILQVATELFSEHGYQATTMRKIGTAAGVDAKLIHYYFGTKEDLFTAAISEVFRSRGLPDILSEYRPEATDSPGTHYIRAVLTTLETPTIGPAFTGLLRSLGTHEESQKVFLRFVNEELLERLAPQLPVENATTRLALAGTQIFGLIYTRYILKIPPLTELSIEQTARLIGPTLDTYMRGPLE</sequence>
<dbReference type="PANTHER" id="PTHR30055:SF235">
    <property type="entry name" value="TRANSCRIPTIONAL REGULATORY PROTEIN"/>
    <property type="match status" value="1"/>
</dbReference>
<feature type="DNA-binding region" description="H-T-H motif" evidence="2">
    <location>
        <begin position="41"/>
        <end position="60"/>
    </location>
</feature>
<feature type="compositionally biased region" description="Basic residues" evidence="3">
    <location>
        <begin position="1"/>
        <end position="14"/>
    </location>
</feature>
<dbReference type="KEGG" id="raj:RA11412_1443"/>
<name>A0A2Z5QZ59_9MICC</name>
<accession>A0A2Z5QZ59</accession>
<evidence type="ECO:0000259" key="4">
    <source>
        <dbReference type="PROSITE" id="PS50977"/>
    </source>
</evidence>
<organism evidence="5 7">
    <name type="scientific">Rothia aeria</name>
    <dbReference type="NCBI Taxonomy" id="172042"/>
    <lineage>
        <taxon>Bacteria</taxon>
        <taxon>Bacillati</taxon>
        <taxon>Actinomycetota</taxon>
        <taxon>Actinomycetes</taxon>
        <taxon>Micrococcales</taxon>
        <taxon>Micrococcaceae</taxon>
        <taxon>Rothia</taxon>
    </lineage>
</organism>
<gene>
    <name evidence="6" type="primary">acnR_3</name>
    <name evidence="6" type="ORF">NCTC10207_00833</name>
    <name evidence="5" type="ORF">RA11412_1443</name>
</gene>
<evidence type="ECO:0000256" key="1">
    <source>
        <dbReference type="ARBA" id="ARBA00023125"/>
    </source>
</evidence>
<keyword evidence="1 2" id="KW-0238">DNA-binding</keyword>
<dbReference type="SUPFAM" id="SSF46689">
    <property type="entry name" value="Homeodomain-like"/>
    <property type="match status" value="1"/>
</dbReference>
<dbReference type="PROSITE" id="PS50977">
    <property type="entry name" value="HTH_TETR_2"/>
    <property type="match status" value="1"/>
</dbReference>
<evidence type="ECO:0000256" key="3">
    <source>
        <dbReference type="SAM" id="MobiDB-lite"/>
    </source>
</evidence>
<dbReference type="InterPro" id="IPR041678">
    <property type="entry name" value="TetR_C_16"/>
</dbReference>
<reference evidence="5 7" key="1">
    <citation type="submission" date="2016-10" db="EMBL/GenBank/DDBJ databases">
        <title>Genome sequence of Rothia aeria strain JCM11412.</title>
        <authorList>
            <person name="Nambu T."/>
        </authorList>
    </citation>
    <scope>NUCLEOTIDE SEQUENCE [LARGE SCALE GENOMIC DNA]</scope>
    <source>
        <strain evidence="5 7">JCM 11412</strain>
    </source>
</reference>